<dbReference type="EMBL" id="CYHE01000003">
    <property type="protein sequence ID" value="CUA94153.1"/>
    <property type="molecule type" value="Genomic_DNA"/>
</dbReference>
<keyword evidence="2" id="KW-1185">Reference proteome</keyword>
<name>A0A0K6HTR5_9HYPH</name>
<organism evidence="1 2">
    <name type="scientific">Pannonibacter indicus</name>
    <dbReference type="NCBI Taxonomy" id="466044"/>
    <lineage>
        <taxon>Bacteria</taxon>
        <taxon>Pseudomonadati</taxon>
        <taxon>Pseudomonadota</taxon>
        <taxon>Alphaproteobacteria</taxon>
        <taxon>Hyphomicrobiales</taxon>
        <taxon>Stappiaceae</taxon>
        <taxon>Pannonibacter</taxon>
    </lineage>
</organism>
<dbReference type="RefSeq" id="WP_055454911.1">
    <property type="nucleotide sequence ID" value="NZ_CYHE01000003.1"/>
</dbReference>
<dbReference type="OrthoDB" id="1551443at2"/>
<evidence type="ECO:0008006" key="3">
    <source>
        <dbReference type="Google" id="ProtNLM"/>
    </source>
</evidence>
<reference evidence="2" key="1">
    <citation type="submission" date="2015-08" db="EMBL/GenBank/DDBJ databases">
        <authorList>
            <person name="Varghese N."/>
        </authorList>
    </citation>
    <scope>NUCLEOTIDE SEQUENCE [LARGE SCALE GENOMIC DNA]</scope>
    <source>
        <strain evidence="2">DSM 23407</strain>
    </source>
</reference>
<gene>
    <name evidence="1" type="ORF">Ga0061067_10358</name>
</gene>
<accession>A0A0K6HTR5</accession>
<dbReference type="InterPro" id="IPR010602">
    <property type="entry name" value="DUF1186"/>
</dbReference>
<evidence type="ECO:0000313" key="2">
    <source>
        <dbReference type="Proteomes" id="UP000183900"/>
    </source>
</evidence>
<evidence type="ECO:0000313" key="1">
    <source>
        <dbReference type="EMBL" id="CUA94153.1"/>
    </source>
</evidence>
<proteinExistence type="predicted"/>
<protein>
    <recommendedName>
        <fullName evidence="3">DUF1186 domain-containing protein</fullName>
    </recommendedName>
</protein>
<dbReference type="AlphaFoldDB" id="A0A0K6HTR5"/>
<sequence>MTAAAFDPKDIIARFTAGEGFPEADVRECLSTPSASVPALMAILEDRAAGGTGELSQLDEKGDACFLALHILADLKVTAAFQPLMRLLRSTDQDLEALFGDCLIETMGPILIALNPGGYSVFEEGFSDRNADDYARDAMMVAWAYGVLSGEVPRDHALSVLKAFPKTVRPAPDSYLWGSYIGAAGDLGFEELEEPIAKLFTDGSIMMDEGGFRPVDPEDFALHLEAASLSEENEESRELWMVSNRYFPFEDTVELLGEWSWDGDEDEWMDVPFLEAAEDEEPYLPN</sequence>
<dbReference type="Pfam" id="PF06685">
    <property type="entry name" value="DUF1186"/>
    <property type="match status" value="1"/>
</dbReference>
<dbReference type="Proteomes" id="UP000183900">
    <property type="component" value="Unassembled WGS sequence"/>
</dbReference>